<dbReference type="GO" id="GO:0016874">
    <property type="term" value="F:ligase activity"/>
    <property type="evidence" value="ECO:0007669"/>
    <property type="project" value="UniProtKB-KW"/>
</dbReference>
<dbReference type="InterPro" id="IPR000873">
    <property type="entry name" value="AMP-dep_synth/lig_dom"/>
</dbReference>
<dbReference type="GO" id="GO:0006631">
    <property type="term" value="P:fatty acid metabolic process"/>
    <property type="evidence" value="ECO:0007669"/>
    <property type="project" value="UniProtKB-KW"/>
</dbReference>
<dbReference type="SUPFAM" id="SSF56801">
    <property type="entry name" value="Acetyl-CoA synthetase-like"/>
    <property type="match status" value="1"/>
</dbReference>
<protein>
    <submittedName>
        <fullName evidence="7">Acyl-CoA synthetase</fullName>
    </submittedName>
</protein>
<organism evidence="7 8">
    <name type="scientific">Pseudomonas syringae pv. primulae</name>
    <dbReference type="NCBI Taxonomy" id="251707"/>
    <lineage>
        <taxon>Bacteria</taxon>
        <taxon>Pseudomonadati</taxon>
        <taxon>Pseudomonadota</taxon>
        <taxon>Gammaproteobacteria</taxon>
        <taxon>Pseudomonadales</taxon>
        <taxon>Pseudomonadaceae</taxon>
        <taxon>Pseudomonas</taxon>
    </lineage>
</organism>
<comment type="similarity">
    <text evidence="1">Belongs to the ATP-dependent AMP-binding enzyme family.</text>
</comment>
<evidence type="ECO:0000256" key="1">
    <source>
        <dbReference type="ARBA" id="ARBA00006432"/>
    </source>
</evidence>
<dbReference type="AlphaFoldDB" id="A0A0N8SL85"/>
<dbReference type="FunFam" id="3.30.300.30:FF:000008">
    <property type="entry name" value="2,3-dihydroxybenzoate-AMP ligase"/>
    <property type="match status" value="1"/>
</dbReference>
<dbReference type="PANTHER" id="PTHR43859:SF4">
    <property type="entry name" value="BUTANOATE--COA LIGASE AAE1-RELATED"/>
    <property type="match status" value="1"/>
</dbReference>
<accession>A0A0N8SL85</accession>
<reference evidence="7 8" key="1">
    <citation type="submission" date="2015-09" db="EMBL/GenBank/DDBJ databases">
        <title>Genome announcement of multiple Pseudomonas syringae strains.</title>
        <authorList>
            <person name="Thakur S."/>
            <person name="Wang P.W."/>
            <person name="Gong Y."/>
            <person name="Weir B.S."/>
            <person name="Guttman D.S."/>
        </authorList>
    </citation>
    <scope>NUCLEOTIDE SEQUENCE [LARGE SCALE GENOMIC DNA]</scope>
    <source>
        <strain evidence="7 8">ICMP3956</strain>
    </source>
</reference>
<dbReference type="Pfam" id="PF00501">
    <property type="entry name" value="AMP-binding"/>
    <property type="match status" value="1"/>
</dbReference>
<feature type="domain" description="AMP-binding enzyme C-terminal" evidence="6">
    <location>
        <begin position="452"/>
        <end position="527"/>
    </location>
</feature>
<evidence type="ECO:0000313" key="8">
    <source>
        <dbReference type="Proteomes" id="UP000050562"/>
    </source>
</evidence>
<sequence length="553" mass="60348">MSIFHQGLSKGPANHMALTPLSFLERTAATYPDYPAVIHGAVRRDWAQTYRRCRQLASGLSQLGVQSGDTVAVMLPNIPVMLEVHFGVPMLGAVLNTLNVRLDASAIAFMLGHGEAKVLIADREFHAVVHAALAMLEHPPLLIDVDDPEYGEGRALSELDYEALLAVGDPEFEWRWPEDEWAPISLNYTSGTTGDPKGVVYHHRGAFLNAIGNQMAWGMGLHPVYLWTLPMFHCNGWCYPWTITAQAGTHVFLRRVDPQKIITLISEHKVSHLCGAPIVLNALANLPNAADVSFGHAVNAMTAGAAPPARVIASVEAMGICITHAYGLTETYGPVTVCAWKAEWDELPPDERASLKACQGVRYPTLEGVMVADPHTHQPVPKDGQTIGEIYMRGNTVMKGYLGNPAATDKAFEGGWFHSGDLAVWHADGYLEIRDRSKDIIISGGENISTIEVEGVLYRHPAVLEAAVVARPDEKWGETPCAFVTLKTGCDEVTGEQIMRFCREHLAGFKVPKTVVFTPLPKTSTGKIQKFLLRDWAKNGQTDQGVKVAAASQ</sequence>
<dbReference type="InterPro" id="IPR042099">
    <property type="entry name" value="ANL_N_sf"/>
</dbReference>
<evidence type="ECO:0000259" key="6">
    <source>
        <dbReference type="Pfam" id="PF13193"/>
    </source>
</evidence>
<comment type="caution">
    <text evidence="7">The sequence shown here is derived from an EMBL/GenBank/DDBJ whole genome shotgun (WGS) entry which is preliminary data.</text>
</comment>
<keyword evidence="4" id="KW-0443">Lipid metabolism</keyword>
<dbReference type="Pfam" id="PF13193">
    <property type="entry name" value="AMP-binding_C"/>
    <property type="match status" value="1"/>
</dbReference>
<dbReference type="PANTHER" id="PTHR43859">
    <property type="entry name" value="ACYL-ACTIVATING ENZYME"/>
    <property type="match status" value="1"/>
</dbReference>
<dbReference type="InterPro" id="IPR045851">
    <property type="entry name" value="AMP-bd_C_sf"/>
</dbReference>
<evidence type="ECO:0000256" key="2">
    <source>
        <dbReference type="ARBA" id="ARBA00022598"/>
    </source>
</evidence>
<feature type="domain" description="AMP-dependent synthetase/ligase" evidence="5">
    <location>
        <begin position="24"/>
        <end position="402"/>
    </location>
</feature>
<gene>
    <name evidence="7" type="ORF">ALO52_03267</name>
</gene>
<dbReference type="FunFam" id="3.40.50.12780:FF:000003">
    <property type="entry name" value="Long-chain-fatty-acid--CoA ligase FadD"/>
    <property type="match status" value="1"/>
</dbReference>
<dbReference type="Gene3D" id="3.40.50.12780">
    <property type="entry name" value="N-terminal domain of ligase-like"/>
    <property type="match status" value="1"/>
</dbReference>
<name>A0A0N8SL85_9PSED</name>
<evidence type="ECO:0000313" key="7">
    <source>
        <dbReference type="EMBL" id="KPY37288.1"/>
    </source>
</evidence>
<dbReference type="InterPro" id="IPR020845">
    <property type="entry name" value="AMP-binding_CS"/>
</dbReference>
<evidence type="ECO:0000259" key="5">
    <source>
        <dbReference type="Pfam" id="PF00501"/>
    </source>
</evidence>
<dbReference type="CDD" id="cd12118">
    <property type="entry name" value="ttLC_FACS_AEE21_like"/>
    <property type="match status" value="1"/>
</dbReference>
<dbReference type="PROSITE" id="PS00455">
    <property type="entry name" value="AMP_BINDING"/>
    <property type="match status" value="1"/>
</dbReference>
<keyword evidence="2" id="KW-0436">Ligase</keyword>
<dbReference type="PATRIC" id="fig|251707.3.peg.4308"/>
<keyword evidence="3" id="KW-0276">Fatty acid metabolism</keyword>
<dbReference type="Gene3D" id="3.30.300.30">
    <property type="match status" value="1"/>
</dbReference>
<evidence type="ECO:0000256" key="4">
    <source>
        <dbReference type="ARBA" id="ARBA00023098"/>
    </source>
</evidence>
<dbReference type="InterPro" id="IPR025110">
    <property type="entry name" value="AMP-bd_C"/>
</dbReference>
<dbReference type="Proteomes" id="UP000050562">
    <property type="component" value="Unassembled WGS sequence"/>
</dbReference>
<dbReference type="RefSeq" id="WP_057409187.1">
    <property type="nucleotide sequence ID" value="NZ_LJRC01000119.1"/>
</dbReference>
<proteinExistence type="inferred from homology"/>
<dbReference type="NCBIfam" id="NF006020">
    <property type="entry name" value="PRK08162.1"/>
    <property type="match status" value="1"/>
</dbReference>
<dbReference type="EMBL" id="LJRC01000119">
    <property type="protein sequence ID" value="KPY37288.1"/>
    <property type="molecule type" value="Genomic_DNA"/>
</dbReference>
<evidence type="ECO:0000256" key="3">
    <source>
        <dbReference type="ARBA" id="ARBA00022832"/>
    </source>
</evidence>